<organism evidence="1">
    <name type="scientific">Rhipicephalus microplus</name>
    <name type="common">Cattle tick</name>
    <name type="synonym">Boophilus microplus</name>
    <dbReference type="NCBI Taxonomy" id="6941"/>
    <lineage>
        <taxon>Eukaryota</taxon>
        <taxon>Metazoa</taxon>
        <taxon>Ecdysozoa</taxon>
        <taxon>Arthropoda</taxon>
        <taxon>Chelicerata</taxon>
        <taxon>Arachnida</taxon>
        <taxon>Acari</taxon>
        <taxon>Parasitiformes</taxon>
        <taxon>Ixodida</taxon>
        <taxon>Ixodoidea</taxon>
        <taxon>Ixodidae</taxon>
        <taxon>Rhipicephalinae</taxon>
        <taxon>Rhipicephalus</taxon>
        <taxon>Boophilus</taxon>
    </lineage>
</organism>
<dbReference type="AlphaFoldDB" id="A0A6G5A217"/>
<reference evidence="1" key="1">
    <citation type="submission" date="2020-03" db="EMBL/GenBank/DDBJ databases">
        <title>A transcriptome and proteome of the tick Rhipicephalus microplus shaped by the genetic composition of its hosts and developmental stage.</title>
        <authorList>
            <person name="Garcia G.R."/>
            <person name="Ribeiro J.M.C."/>
            <person name="Maruyama S.R."/>
            <person name="Gardinasse L.G."/>
            <person name="Nelson K."/>
            <person name="Ferreira B.R."/>
            <person name="Andrade T.G."/>
            <person name="Santos I.K.F.M."/>
        </authorList>
    </citation>
    <scope>NUCLEOTIDE SEQUENCE</scope>
    <source>
        <strain evidence="1">NSGR</strain>
        <tissue evidence="1">Salivary glands</tissue>
    </source>
</reference>
<name>A0A6G5A217_RHIMP</name>
<dbReference type="EMBL" id="GIKN01002741">
    <property type="protein sequence ID" value="NIE45014.1"/>
    <property type="molecule type" value="Transcribed_RNA"/>
</dbReference>
<accession>A0A6G5A217</accession>
<sequence length="135" mass="16101">MGCRTLFFYDLWNLCLAFYVSSWANHVVCIKPVLLSFRNHERLCFMVALRPSIMQRFIIIFQTPPTLHFSQVSLSLKTVRYRWLLVPVERLSFLASRFTLTLTAFRKNTRSFCSHHLCELYNRSCKRWQAILCKT</sequence>
<protein>
    <submittedName>
        <fullName evidence="1">Putative secreted protein</fullName>
    </submittedName>
</protein>
<proteinExistence type="predicted"/>
<evidence type="ECO:0000313" key="1">
    <source>
        <dbReference type="EMBL" id="NIE45014.1"/>
    </source>
</evidence>